<dbReference type="HOGENOM" id="CLU_536287_0_0_12"/>
<keyword evidence="1" id="KW-0732">Signal</keyword>
<dbReference type="OrthoDB" id="9822541at2"/>
<dbReference type="KEGG" id="scd:Spica_2356"/>
<dbReference type="EMBL" id="CP002868">
    <property type="protein sequence ID" value="AEJ20466.1"/>
    <property type="molecule type" value="Genomic_DNA"/>
</dbReference>
<sequence>MKKLLAGLCTLALCAGSLWAEDTLVKEQDYSVKVSGDVNLVIKKQDSYRCPFDIPEWGWDQRAGASDRDTQWYRITSNLTVSSGILGRTEWFGVVSLAADVNSPDNNKTTFTSNGTIDEYNLNTEIKKIELTNAFVMWRPELLGGRPLGITLGNFSIAQTANAAYSHVFSGDPDSDFIGYTISALMNKPMIHIDFHISGDTGIGIALVKGASDFIQNSAGFDDKTAFTGVLWAEAAYKGFALNTAYQYTRGNRRIIKNVSIDDSSVTYPSLQWDPKYWNSNFNALISYQYNTELFGIKPFIGYNLQYGQEASMKEIQELTQDYKTKMTLAQVVSGGTVISSKIGSIPIRLSGEYSKVIIPDLNGLDALEDGNLDRKSVLEGINNKIDLLNMSLPHLSEGVFKDLCGSSDTVYTFAGLDAQYHFELAADLSSQVTVSLFMNGTLPKTTDYKVTEKQRQQMIDRVIAQGIPAPVATGIVDGLIQEIDKSNDIGTRWTKTMSYGLTVTYRF</sequence>
<dbReference type="STRING" id="744872.Spica_2356"/>
<evidence type="ECO:0000313" key="2">
    <source>
        <dbReference type="EMBL" id="AEJ20466.1"/>
    </source>
</evidence>
<evidence type="ECO:0000313" key="3">
    <source>
        <dbReference type="Proteomes" id="UP000000503"/>
    </source>
</evidence>
<dbReference type="AlphaFoldDB" id="F8F3U7"/>
<keyword evidence="3" id="KW-1185">Reference proteome</keyword>
<protein>
    <submittedName>
        <fullName evidence="2">Uncharacterized protein</fullName>
    </submittedName>
</protein>
<feature type="chain" id="PRO_5003369960" evidence="1">
    <location>
        <begin position="21"/>
        <end position="508"/>
    </location>
</feature>
<proteinExistence type="predicted"/>
<accession>F8F3U7</accession>
<feature type="signal peptide" evidence="1">
    <location>
        <begin position="1"/>
        <end position="20"/>
    </location>
</feature>
<dbReference type="Proteomes" id="UP000000503">
    <property type="component" value="Chromosome"/>
</dbReference>
<organism evidence="2 3">
    <name type="scientific">Gracilinema caldarium (strain ATCC 51460 / DSM 7334 / H1)</name>
    <name type="common">Treponema caldarium</name>
    <dbReference type="NCBI Taxonomy" id="744872"/>
    <lineage>
        <taxon>Bacteria</taxon>
        <taxon>Pseudomonadati</taxon>
        <taxon>Spirochaetota</taxon>
        <taxon>Spirochaetia</taxon>
        <taxon>Spirochaetales</taxon>
        <taxon>Breznakiellaceae</taxon>
        <taxon>Gracilinema</taxon>
    </lineage>
</organism>
<dbReference type="RefSeq" id="WP_013969747.1">
    <property type="nucleotide sequence ID" value="NC_015732.1"/>
</dbReference>
<name>F8F3U7_GRAC1</name>
<evidence type="ECO:0000256" key="1">
    <source>
        <dbReference type="SAM" id="SignalP"/>
    </source>
</evidence>
<gene>
    <name evidence="2" type="ordered locus">Spica_2356</name>
</gene>
<reference evidence="3" key="1">
    <citation type="journal article" date="2013" name="Stand. Genomic Sci.">
        <title>Genome sequence of the thermophilic fresh-water bacterium Spirochaeta caldaria type strain (H1(T)), reclassification of Spirochaeta caldaria, Spirochaeta stenostrepta, and Spirochaeta zuelzerae in the genus Treponema as Treponema caldaria comb. nov., Treponema stenostrepta comb. nov., and Treponema zuelzerae comb. nov., and emendation of the genus Treponema.</title>
        <authorList>
            <person name="Abt B."/>
            <person name="Goker M."/>
            <person name="Scheuner C."/>
            <person name="Han C."/>
            <person name="Lu M."/>
            <person name="Misra M."/>
            <person name="Lapidus A."/>
            <person name="Nolan M."/>
            <person name="Lucas S."/>
            <person name="Hammon N."/>
            <person name="Deshpande S."/>
            <person name="Cheng J.F."/>
            <person name="Tapia R."/>
            <person name="Goodwin L.A."/>
            <person name="Pitluck S."/>
            <person name="Liolios K."/>
            <person name="Pagani I."/>
            <person name="Ivanova N."/>
            <person name="Mavromatis K."/>
            <person name="Mikhailova N."/>
            <person name="Huntemann M."/>
            <person name="Pati A."/>
            <person name="Chen A."/>
            <person name="Palaniappan K."/>
            <person name="Land M."/>
            <person name="Hauser L."/>
            <person name="Jeffries C.D."/>
            <person name="Rohde M."/>
            <person name="Spring S."/>
            <person name="Gronow S."/>
            <person name="Detter J.C."/>
            <person name="Bristow J."/>
            <person name="Eisen J.A."/>
            <person name="Markowitz V."/>
            <person name="Hugenholtz P."/>
            <person name="Kyrpides N.C."/>
            <person name="Woyke T."/>
            <person name="Klenk H.P."/>
        </authorList>
    </citation>
    <scope>NUCLEOTIDE SEQUENCE</scope>
    <source>
        <strain evidence="3">ATCC 51460 / DSM 7334 / H1</strain>
    </source>
</reference>